<dbReference type="Proteomes" id="UP000547510">
    <property type="component" value="Unassembled WGS sequence"/>
</dbReference>
<evidence type="ECO:0008006" key="3">
    <source>
        <dbReference type="Google" id="ProtNLM"/>
    </source>
</evidence>
<evidence type="ECO:0000313" key="1">
    <source>
        <dbReference type="EMBL" id="MBB5958357.1"/>
    </source>
</evidence>
<name>A0A841CQM6_9PSEU</name>
<dbReference type="EMBL" id="JACHJN010000008">
    <property type="protein sequence ID" value="MBB5958357.1"/>
    <property type="molecule type" value="Genomic_DNA"/>
</dbReference>
<gene>
    <name evidence="1" type="ORF">FHS29_004965</name>
</gene>
<dbReference type="AlphaFoldDB" id="A0A841CQM6"/>
<reference evidence="1 2" key="1">
    <citation type="submission" date="2020-08" db="EMBL/GenBank/DDBJ databases">
        <title>Genomic Encyclopedia of Type Strains, Phase III (KMG-III): the genomes of soil and plant-associated and newly described type strains.</title>
        <authorList>
            <person name="Whitman W."/>
        </authorList>
    </citation>
    <scope>NUCLEOTIDE SEQUENCE [LARGE SCALE GENOMIC DNA]</scope>
    <source>
        <strain evidence="1 2">CECT 8640</strain>
    </source>
</reference>
<comment type="caution">
    <text evidence="1">The sequence shown here is derived from an EMBL/GenBank/DDBJ whole genome shotgun (WGS) entry which is preliminary data.</text>
</comment>
<accession>A0A841CQM6</accession>
<protein>
    <recommendedName>
        <fullName evidence="3">Asp23/Gls24 family envelope stress response protein</fullName>
    </recommendedName>
</protein>
<keyword evidence="2" id="KW-1185">Reference proteome</keyword>
<evidence type="ECO:0000313" key="2">
    <source>
        <dbReference type="Proteomes" id="UP000547510"/>
    </source>
</evidence>
<sequence length="85" mass="9177">MDQSELLEAALLAHPSVARLDGRFASYLPGRRVDGVRTDDRRVGVAVVLHPGRPIPEVVDELRATVIAVTGNRPVDVVVADLEDP</sequence>
<proteinExistence type="predicted"/>
<dbReference type="RefSeq" id="WP_184694280.1">
    <property type="nucleotide sequence ID" value="NZ_JACHJN010000008.1"/>
</dbReference>
<organism evidence="1 2">
    <name type="scientific">Saccharothrix tamanrassetensis</name>
    <dbReference type="NCBI Taxonomy" id="1051531"/>
    <lineage>
        <taxon>Bacteria</taxon>
        <taxon>Bacillati</taxon>
        <taxon>Actinomycetota</taxon>
        <taxon>Actinomycetes</taxon>
        <taxon>Pseudonocardiales</taxon>
        <taxon>Pseudonocardiaceae</taxon>
        <taxon>Saccharothrix</taxon>
    </lineage>
</organism>